<dbReference type="Proteomes" id="UP001211907">
    <property type="component" value="Unassembled WGS sequence"/>
</dbReference>
<evidence type="ECO:0000313" key="1">
    <source>
        <dbReference type="EMBL" id="KAJ3087996.1"/>
    </source>
</evidence>
<reference evidence="1" key="1">
    <citation type="submission" date="2020-05" db="EMBL/GenBank/DDBJ databases">
        <title>Phylogenomic resolution of chytrid fungi.</title>
        <authorList>
            <person name="Stajich J.E."/>
            <person name="Amses K."/>
            <person name="Simmons R."/>
            <person name="Seto K."/>
            <person name="Myers J."/>
            <person name="Bonds A."/>
            <person name="Quandt C.A."/>
            <person name="Barry K."/>
            <person name="Liu P."/>
            <person name="Grigoriev I."/>
            <person name="Longcore J.E."/>
            <person name="James T.Y."/>
        </authorList>
    </citation>
    <scope>NUCLEOTIDE SEQUENCE</scope>
    <source>
        <strain evidence="1">JEL0513</strain>
    </source>
</reference>
<protein>
    <submittedName>
        <fullName evidence="1">Uncharacterized protein</fullName>
    </submittedName>
</protein>
<dbReference type="EMBL" id="JADGJH010003940">
    <property type="protein sequence ID" value="KAJ3087996.1"/>
    <property type="molecule type" value="Genomic_DNA"/>
</dbReference>
<gene>
    <name evidence="1" type="ORF">HK100_008187</name>
</gene>
<evidence type="ECO:0000313" key="2">
    <source>
        <dbReference type="Proteomes" id="UP001211907"/>
    </source>
</evidence>
<keyword evidence="2" id="KW-1185">Reference proteome</keyword>
<proteinExistence type="predicted"/>
<comment type="caution">
    <text evidence="1">The sequence shown here is derived from an EMBL/GenBank/DDBJ whole genome shotgun (WGS) entry which is preliminary data.</text>
</comment>
<accession>A0AAD5SNG6</accession>
<sequence>MDNPKIPETDDPHTGDCAAAACIQFGPPGYNEAYGLATLAPVAWIVAIIEADSSMSISQREISAVVPLG</sequence>
<dbReference type="AlphaFoldDB" id="A0AAD5SNG6"/>
<name>A0AAD5SNG6_9FUNG</name>
<organism evidence="1 2">
    <name type="scientific">Physocladia obscura</name>
    <dbReference type="NCBI Taxonomy" id="109957"/>
    <lineage>
        <taxon>Eukaryota</taxon>
        <taxon>Fungi</taxon>
        <taxon>Fungi incertae sedis</taxon>
        <taxon>Chytridiomycota</taxon>
        <taxon>Chytridiomycota incertae sedis</taxon>
        <taxon>Chytridiomycetes</taxon>
        <taxon>Chytridiales</taxon>
        <taxon>Chytriomycetaceae</taxon>
        <taxon>Physocladia</taxon>
    </lineage>
</organism>